<organism evidence="1 2">
    <name type="scientific">Streptomyces malaysiensis</name>
    <dbReference type="NCBI Taxonomy" id="92644"/>
    <lineage>
        <taxon>Bacteria</taxon>
        <taxon>Bacillati</taxon>
        <taxon>Actinomycetota</taxon>
        <taxon>Actinomycetes</taxon>
        <taxon>Kitasatosporales</taxon>
        <taxon>Streptomycetaceae</taxon>
        <taxon>Streptomyces</taxon>
        <taxon>Streptomyces violaceusniger group</taxon>
    </lineage>
</organism>
<accession>A0A2J7YND5</accession>
<comment type="caution">
    <text evidence="1">The sequence shown here is derived from an EMBL/GenBank/DDBJ whole genome shotgun (WGS) entry which is preliminary data.</text>
</comment>
<keyword evidence="2" id="KW-1185">Reference proteome</keyword>
<evidence type="ECO:0000313" key="1">
    <source>
        <dbReference type="EMBL" id="PNG89534.1"/>
    </source>
</evidence>
<dbReference type="AlphaFoldDB" id="A0A2J7YND5"/>
<sequence>MVVFDLDLLVRLAVGADRVDLEGQICLVPSASVTVLRSTAMVRSTCHTLFASCLKVGPADGFLPETGRLPAWVNDSGPAAGLDDGGA</sequence>
<reference evidence="1 2" key="1">
    <citation type="submission" date="2015-09" db="EMBL/GenBank/DDBJ databases">
        <title>Genome sequence, genome mining and natural product profiling of a biocontrol bacterium Streptomyces malaysiensis F913.</title>
        <authorList>
            <person name="Xu Y."/>
            <person name="Wei J."/>
            <person name="Xie J."/>
            <person name="Li T."/>
            <person name="Zhou Z."/>
        </authorList>
    </citation>
    <scope>NUCLEOTIDE SEQUENCE [LARGE SCALE GENOMIC DNA]</scope>
    <source>
        <strain evidence="1 2">F913</strain>
    </source>
</reference>
<dbReference type="Proteomes" id="UP000236520">
    <property type="component" value="Unassembled WGS sequence"/>
</dbReference>
<name>A0A2J7YND5_STRMQ</name>
<proteinExistence type="predicted"/>
<evidence type="ECO:0000313" key="2">
    <source>
        <dbReference type="Proteomes" id="UP000236520"/>
    </source>
</evidence>
<dbReference type="EMBL" id="LJIW01000002">
    <property type="protein sequence ID" value="PNG89534.1"/>
    <property type="molecule type" value="Genomic_DNA"/>
</dbReference>
<protein>
    <submittedName>
        <fullName evidence="1">Uncharacterized protein</fullName>
    </submittedName>
</protein>
<gene>
    <name evidence="1" type="ORF">SMF913_24999</name>
</gene>